<dbReference type="InParanoid" id="A0A1Z5TE95"/>
<evidence type="ECO:0000256" key="7">
    <source>
        <dbReference type="SAM" id="Coils"/>
    </source>
</evidence>
<dbReference type="GO" id="GO:0071013">
    <property type="term" value="C:catalytic step 2 spliceosome"/>
    <property type="evidence" value="ECO:0007669"/>
    <property type="project" value="TreeGrafter"/>
</dbReference>
<keyword evidence="7" id="KW-0175">Coiled coil</keyword>
<sequence>MPLITSAPDALPYIDAKPSDAALSAANALVQSEMDPEHATTLHPSIPTMREAQFSDLVEQEYARIGSGQAKEPGTGIDLSRYEALDAPARGDLPAWKTTLQQAYTSAEYLRGRGVNLGLLETYGKNAWLISNARLEDELKALEREVEAAKLELEAVEQGRRAMQSNVAGELQGLEETWRKGVGRMVEAQAAAERQHYWADSAKGRLHRLSVLERRRSSDDPIWAEHAHAIELARARKKTSKARGDASQRDPSGNPKLRRVISAPFDVTRTASATYTTGQHNLLREKAALLRSINSLRNGSPVPALAEDLELSGELQRHAELMRDLIWQRPTPLMTSEFPNTTITPSDRWGKYTFRLVSPPGLGGLACGELWPQFCQQRQVTKEMSIQIYVPVAKDKSTIFSPTLHGLASA</sequence>
<comment type="subcellular location">
    <subcellularLocation>
        <location evidence="1">Nucleus</location>
    </subcellularLocation>
</comment>
<keyword evidence="5" id="KW-0508">mRNA splicing</keyword>
<evidence type="ECO:0000256" key="1">
    <source>
        <dbReference type="ARBA" id="ARBA00004123"/>
    </source>
</evidence>
<proteinExistence type="inferred from homology"/>
<gene>
    <name evidence="9" type="ORF">BTJ68_07117</name>
</gene>
<dbReference type="Proteomes" id="UP000194280">
    <property type="component" value="Unassembled WGS sequence"/>
</dbReference>
<reference evidence="9 10" key="1">
    <citation type="submission" date="2017-01" db="EMBL/GenBank/DDBJ databases">
        <title>The recent genome duplication of the halophilic yeast Hortaea werneckii: insights from long-read sequencing.</title>
        <authorList>
            <person name="Sinha S."/>
            <person name="Flibotte S."/>
            <person name="Neira M."/>
            <person name="Lenassi M."/>
            <person name="Gostincar C."/>
            <person name="Stajich J.E."/>
            <person name="Nislow C.E."/>
        </authorList>
    </citation>
    <scope>NUCLEOTIDE SEQUENCE [LARGE SCALE GENOMIC DNA]</scope>
    <source>
        <strain evidence="9 10">EXF-2000</strain>
    </source>
</reference>
<evidence type="ECO:0008006" key="11">
    <source>
        <dbReference type="Google" id="ProtNLM"/>
    </source>
</evidence>
<dbReference type="GO" id="GO:0000974">
    <property type="term" value="C:Prp19 complex"/>
    <property type="evidence" value="ECO:0007669"/>
    <property type="project" value="TreeGrafter"/>
</dbReference>
<dbReference type="OrthoDB" id="205794at2759"/>
<dbReference type="PANTHER" id="PTHR13296:SF0">
    <property type="entry name" value="PRE-MRNA-SPLICING FACTOR SPF27"/>
    <property type="match status" value="1"/>
</dbReference>
<evidence type="ECO:0000256" key="3">
    <source>
        <dbReference type="ARBA" id="ARBA00022664"/>
    </source>
</evidence>
<accession>A0A1Z5TE95</accession>
<dbReference type="EMBL" id="MUNK01000060">
    <property type="protein sequence ID" value="OTA34357.1"/>
    <property type="molecule type" value="Genomic_DNA"/>
</dbReference>
<evidence type="ECO:0000256" key="2">
    <source>
        <dbReference type="ARBA" id="ARBA00010788"/>
    </source>
</evidence>
<organism evidence="9 10">
    <name type="scientific">Hortaea werneckii EXF-2000</name>
    <dbReference type="NCBI Taxonomy" id="1157616"/>
    <lineage>
        <taxon>Eukaryota</taxon>
        <taxon>Fungi</taxon>
        <taxon>Dikarya</taxon>
        <taxon>Ascomycota</taxon>
        <taxon>Pezizomycotina</taxon>
        <taxon>Dothideomycetes</taxon>
        <taxon>Dothideomycetidae</taxon>
        <taxon>Mycosphaerellales</taxon>
        <taxon>Teratosphaeriaceae</taxon>
        <taxon>Hortaea</taxon>
    </lineage>
</organism>
<dbReference type="GO" id="GO:0071011">
    <property type="term" value="C:precatalytic spliceosome"/>
    <property type="evidence" value="ECO:0007669"/>
    <property type="project" value="TreeGrafter"/>
</dbReference>
<evidence type="ECO:0000256" key="6">
    <source>
        <dbReference type="ARBA" id="ARBA00023242"/>
    </source>
</evidence>
<evidence type="ECO:0000256" key="4">
    <source>
        <dbReference type="ARBA" id="ARBA00022728"/>
    </source>
</evidence>
<dbReference type="AlphaFoldDB" id="A0A1Z5TE95"/>
<evidence type="ECO:0000256" key="5">
    <source>
        <dbReference type="ARBA" id="ARBA00023187"/>
    </source>
</evidence>
<keyword evidence="10" id="KW-1185">Reference proteome</keyword>
<dbReference type="GO" id="GO:0008380">
    <property type="term" value="P:RNA splicing"/>
    <property type="evidence" value="ECO:0007669"/>
    <property type="project" value="UniProtKB-KW"/>
</dbReference>
<keyword evidence="6" id="KW-0539">Nucleus</keyword>
<protein>
    <recommendedName>
        <fullName evidence="11">Pre-mRNA-splicing factor SPF27</fullName>
    </recommendedName>
</protein>
<evidence type="ECO:0000313" key="9">
    <source>
        <dbReference type="EMBL" id="OTA34357.1"/>
    </source>
</evidence>
<dbReference type="STRING" id="1157616.A0A1Z5TE95"/>
<evidence type="ECO:0000313" key="10">
    <source>
        <dbReference type="Proteomes" id="UP000194280"/>
    </source>
</evidence>
<name>A0A1Z5TE95_HORWE</name>
<keyword evidence="3" id="KW-0507">mRNA processing</keyword>
<dbReference type="Pfam" id="PF05700">
    <property type="entry name" value="BCAS2"/>
    <property type="match status" value="1"/>
</dbReference>
<feature type="coiled-coil region" evidence="7">
    <location>
        <begin position="125"/>
        <end position="166"/>
    </location>
</feature>
<keyword evidence="4" id="KW-0747">Spliceosome</keyword>
<dbReference type="PANTHER" id="PTHR13296">
    <property type="entry name" value="BCAS2 PROTEIN"/>
    <property type="match status" value="1"/>
</dbReference>
<dbReference type="GO" id="GO:0006397">
    <property type="term" value="P:mRNA processing"/>
    <property type="evidence" value="ECO:0007669"/>
    <property type="project" value="UniProtKB-KW"/>
</dbReference>
<comment type="similarity">
    <text evidence="2">Belongs to the SPF27 family.</text>
</comment>
<feature type="region of interest" description="Disordered" evidence="8">
    <location>
        <begin position="234"/>
        <end position="257"/>
    </location>
</feature>
<dbReference type="InterPro" id="IPR008409">
    <property type="entry name" value="SPF27"/>
</dbReference>
<evidence type="ECO:0000256" key="8">
    <source>
        <dbReference type="SAM" id="MobiDB-lite"/>
    </source>
</evidence>
<dbReference type="VEuPathDB" id="FungiDB:BTJ68_07117"/>
<comment type="caution">
    <text evidence="9">The sequence shown here is derived from an EMBL/GenBank/DDBJ whole genome shotgun (WGS) entry which is preliminary data.</text>
</comment>